<protein>
    <submittedName>
        <fullName evidence="2">Uncharacterized protein</fullName>
    </submittedName>
</protein>
<sequence>MASRETPRVPAGDGRDAARATVDELNRLLAAYADSPRVQHVRCRDVVPDGTNREHTGVSLEHAHGIALSMCRDGFDARHETPVVVRTSAAELFASNAWRRWVRFCDENRAATPPLLDAGDSSRALYTTLGSSHLNVALRLVETDTPSVFGADVRLGEAMRRDAALRSAAENGLKSVVLRPDTPQHHRRRVSLLLNRAALDGFVVRAEDGVAVLDDAASYLDDANKNRRGGASGGETDSRASETTVRGLSLFQSLSRTLDAEELSSLVRIKHGIDLERSQAGYADVSRTGRGDEARERERDPPERGTRIRARL</sequence>
<organism evidence="2">
    <name type="scientific">Micromonas pusilla</name>
    <name type="common">Picoplanktonic green alga</name>
    <name type="synonym">Chromulina pusilla</name>
    <dbReference type="NCBI Taxonomy" id="38833"/>
    <lineage>
        <taxon>Eukaryota</taxon>
        <taxon>Viridiplantae</taxon>
        <taxon>Chlorophyta</taxon>
        <taxon>Mamiellophyceae</taxon>
        <taxon>Mamiellales</taxon>
        <taxon>Mamiellaceae</taxon>
        <taxon>Micromonas</taxon>
    </lineage>
</organism>
<feature type="compositionally biased region" description="Basic and acidic residues" evidence="1">
    <location>
        <begin position="287"/>
        <end position="306"/>
    </location>
</feature>
<name>A0A7S0D6V4_MICPS</name>
<gene>
    <name evidence="2" type="ORF">MSP1401_LOCUS8829</name>
</gene>
<accession>A0A7S0D6V4</accession>
<proteinExistence type="predicted"/>
<dbReference type="EMBL" id="HBEN01010683">
    <property type="protein sequence ID" value="CAD8445134.1"/>
    <property type="molecule type" value="Transcribed_RNA"/>
</dbReference>
<evidence type="ECO:0000256" key="1">
    <source>
        <dbReference type="SAM" id="MobiDB-lite"/>
    </source>
</evidence>
<dbReference type="AlphaFoldDB" id="A0A7S0D6V4"/>
<evidence type="ECO:0000313" key="2">
    <source>
        <dbReference type="EMBL" id="CAD8445134.1"/>
    </source>
</evidence>
<feature type="region of interest" description="Disordered" evidence="1">
    <location>
        <begin position="222"/>
        <end position="244"/>
    </location>
</feature>
<feature type="region of interest" description="Disordered" evidence="1">
    <location>
        <begin position="280"/>
        <end position="312"/>
    </location>
</feature>
<reference evidence="2" key="1">
    <citation type="submission" date="2021-01" db="EMBL/GenBank/DDBJ databases">
        <authorList>
            <person name="Corre E."/>
            <person name="Pelletier E."/>
            <person name="Niang G."/>
            <person name="Scheremetjew M."/>
            <person name="Finn R."/>
            <person name="Kale V."/>
            <person name="Holt S."/>
            <person name="Cochrane G."/>
            <person name="Meng A."/>
            <person name="Brown T."/>
            <person name="Cohen L."/>
        </authorList>
    </citation>
    <scope>NUCLEOTIDE SEQUENCE</scope>
    <source>
        <strain evidence="2">CCAC1681</strain>
    </source>
</reference>